<dbReference type="GO" id="GO:0005634">
    <property type="term" value="C:nucleus"/>
    <property type="evidence" value="ECO:0007669"/>
    <property type="project" value="TreeGrafter"/>
</dbReference>
<name>A0A8X6QXS6_NEPPI</name>
<proteinExistence type="predicted"/>
<evidence type="ECO:0000256" key="2">
    <source>
        <dbReference type="SAM" id="Coils"/>
    </source>
</evidence>
<keyword evidence="1" id="KW-0479">Metal-binding</keyword>
<dbReference type="Proteomes" id="UP000887013">
    <property type="component" value="Unassembled WGS sequence"/>
</dbReference>
<feature type="domain" description="C3H1-type" evidence="3">
    <location>
        <begin position="830"/>
        <end position="856"/>
    </location>
</feature>
<dbReference type="Pfam" id="PF14608">
    <property type="entry name" value="zf-CCCH_2"/>
    <property type="match status" value="2"/>
</dbReference>
<dbReference type="EMBL" id="BMAW01039171">
    <property type="protein sequence ID" value="GFU54843.1"/>
    <property type="molecule type" value="Genomic_DNA"/>
</dbReference>
<dbReference type="PANTHER" id="PTHR46156">
    <property type="entry name" value="CCCH ZINGC FINGER"/>
    <property type="match status" value="1"/>
</dbReference>
<dbReference type="AlphaFoldDB" id="A0A8X6QXS6"/>
<feature type="zinc finger region" description="C3H1-type" evidence="1">
    <location>
        <begin position="776"/>
        <end position="804"/>
    </location>
</feature>
<sequence>MNKLKDAEKATLQHELEFYTNLLKNHEKNMKINCTSTKACLSGSSGIVTRNARISSQSFLTTPINLANNSKSTKCVNITLTNTMHKRFGCETTFPKQNVFRKNSDIGSNANFYKNTVLQNEIKKYPYKYNSGTSNKFSKFPSSFSKPVSNIKTSLQNNKMLNKDNLYSLKKSNCNLNYNSSILTSHKLVNEIKILTEQLKQKSKNISPSKMPDCVIVNSPIKNQTNFQTSTKTSVQCKLNVYKKASSFKKCPNVKVLHKDISSSEANIPKLVSVTSELSTNLNLLMNENIKKNPEINLAVSVNNHSMKSPSVVENKTESIDNSNNPILKMPLNSFNVVKKSPKLLQVNSPLKTPVKVRYIKKHSNTIKKVGTGTKLISSKYKIINKKLPCVQITTRGKSIQTSLKNASKFNKLNNSNRKWTNTKLKGKMDEATTETNNLNSEYKVINETNKSKILLESSINKNIVLPKKKMVAYPYPNARRILSSSRNNSLIKKACSPAKSNHRGINKYVYSGSKNAIRSNLKKSAIYLASKKQIHSQSSSSKYRIINKSNCVNKISKGAVIHLNKLSDVQNNSMDLDLLLELAAEKNTSTDNNDRIISSRKHILVKRIYKSKNSIVNRTAQDKTVKMIKTKYNCILNKKHLWQRQTVPKKLVSARFFKGYQLNASFQRKMLSTSLYNQKNKSNFFKSKTGRCITSSYFVQKSCRQRYLASKSKYAFVYSGPFRNPKSYKRNTMYQKVAMKGSIGSKLALPISKTLANRVLHRSINRVLIASKKGSKCNMYCMFYNRFGRCNKGVKCPFVHDPSKIAVCTRFLRGTCKTKNCPFSHEICPGKMAICSFFLIASCTKTDCPYRHEALSPDAKLCKAFVQGYCPDGKECKQAHILVCPQFIQGNCSKGDTCAFPHPPPKERKNVSKKVDKNENPKEIEVLMEKMSRYFEPLFVLATVKLEAFIDVFEWLQEKDKCGR</sequence>
<protein>
    <submittedName>
        <fullName evidence="4">Zinc finger CCCH domain-containing protein 3</fullName>
    </submittedName>
</protein>
<feature type="zinc finger region" description="C3H1-type" evidence="1">
    <location>
        <begin position="808"/>
        <end position="829"/>
    </location>
</feature>
<keyword evidence="5" id="KW-1185">Reference proteome</keyword>
<feature type="domain" description="C3H1-type" evidence="3">
    <location>
        <begin position="808"/>
        <end position="829"/>
    </location>
</feature>
<dbReference type="GO" id="GO:0008270">
    <property type="term" value="F:zinc ion binding"/>
    <property type="evidence" value="ECO:0007669"/>
    <property type="project" value="UniProtKB-KW"/>
</dbReference>
<feature type="zinc finger region" description="C3H1-type" evidence="1">
    <location>
        <begin position="884"/>
        <end position="906"/>
    </location>
</feature>
<feature type="coiled-coil region" evidence="2">
    <location>
        <begin position="422"/>
        <end position="449"/>
    </location>
</feature>
<feature type="domain" description="C3H1-type" evidence="3">
    <location>
        <begin position="776"/>
        <end position="804"/>
    </location>
</feature>
<evidence type="ECO:0000313" key="4">
    <source>
        <dbReference type="EMBL" id="GFU54843.1"/>
    </source>
</evidence>
<feature type="zinc finger region" description="C3H1-type" evidence="1">
    <location>
        <begin position="857"/>
        <end position="883"/>
    </location>
</feature>
<dbReference type="PANTHER" id="PTHR46156:SF1">
    <property type="entry name" value="ZINC FINGER CCCH DOMAIN-CONTAINING PROTEIN 3"/>
    <property type="match status" value="1"/>
</dbReference>
<dbReference type="PROSITE" id="PS50103">
    <property type="entry name" value="ZF_C3H1"/>
    <property type="match status" value="5"/>
</dbReference>
<dbReference type="SMART" id="SM00356">
    <property type="entry name" value="ZnF_C3H1"/>
    <property type="match status" value="5"/>
</dbReference>
<accession>A0A8X6QXS6</accession>
<keyword evidence="1" id="KW-0862">Zinc</keyword>
<evidence type="ECO:0000259" key="3">
    <source>
        <dbReference type="PROSITE" id="PS50103"/>
    </source>
</evidence>
<feature type="zinc finger region" description="C3H1-type" evidence="1">
    <location>
        <begin position="830"/>
        <end position="856"/>
    </location>
</feature>
<organism evidence="4 5">
    <name type="scientific">Nephila pilipes</name>
    <name type="common">Giant wood spider</name>
    <name type="synonym">Nephila maculata</name>
    <dbReference type="NCBI Taxonomy" id="299642"/>
    <lineage>
        <taxon>Eukaryota</taxon>
        <taxon>Metazoa</taxon>
        <taxon>Ecdysozoa</taxon>
        <taxon>Arthropoda</taxon>
        <taxon>Chelicerata</taxon>
        <taxon>Arachnida</taxon>
        <taxon>Araneae</taxon>
        <taxon>Araneomorphae</taxon>
        <taxon>Entelegynae</taxon>
        <taxon>Araneoidea</taxon>
        <taxon>Nephilidae</taxon>
        <taxon>Nephila</taxon>
    </lineage>
</organism>
<keyword evidence="1" id="KW-0863">Zinc-finger</keyword>
<evidence type="ECO:0000313" key="5">
    <source>
        <dbReference type="Proteomes" id="UP000887013"/>
    </source>
</evidence>
<dbReference type="InterPro" id="IPR000571">
    <property type="entry name" value="Znf_CCCH"/>
</dbReference>
<reference evidence="4" key="1">
    <citation type="submission" date="2020-08" db="EMBL/GenBank/DDBJ databases">
        <title>Multicomponent nature underlies the extraordinary mechanical properties of spider dragline silk.</title>
        <authorList>
            <person name="Kono N."/>
            <person name="Nakamura H."/>
            <person name="Mori M."/>
            <person name="Yoshida Y."/>
            <person name="Ohtoshi R."/>
            <person name="Malay A.D."/>
            <person name="Moran D.A.P."/>
            <person name="Tomita M."/>
            <person name="Numata K."/>
            <person name="Arakawa K."/>
        </authorList>
    </citation>
    <scope>NUCLEOTIDE SEQUENCE</scope>
</reference>
<gene>
    <name evidence="4" type="primary">ZC3H3</name>
    <name evidence="4" type="ORF">NPIL_670131</name>
</gene>
<feature type="domain" description="C3H1-type" evidence="3">
    <location>
        <begin position="884"/>
        <end position="906"/>
    </location>
</feature>
<comment type="caution">
    <text evidence="4">The sequence shown here is derived from an EMBL/GenBank/DDBJ whole genome shotgun (WGS) entry which is preliminary data.</text>
</comment>
<dbReference type="Pfam" id="PF00642">
    <property type="entry name" value="zf-CCCH"/>
    <property type="match status" value="2"/>
</dbReference>
<dbReference type="OrthoDB" id="3247158at2759"/>
<evidence type="ECO:0000256" key="1">
    <source>
        <dbReference type="PROSITE-ProRule" id="PRU00723"/>
    </source>
</evidence>
<keyword evidence="2" id="KW-0175">Coiled coil</keyword>
<dbReference type="Gene3D" id="4.10.1000.10">
    <property type="entry name" value="Zinc finger, CCCH-type"/>
    <property type="match status" value="2"/>
</dbReference>
<feature type="domain" description="C3H1-type" evidence="3">
    <location>
        <begin position="857"/>
        <end position="883"/>
    </location>
</feature>